<keyword evidence="1" id="KW-0812">Transmembrane</keyword>
<keyword evidence="1" id="KW-1133">Transmembrane helix</keyword>
<evidence type="ECO:0000256" key="1">
    <source>
        <dbReference type="SAM" id="Phobius"/>
    </source>
</evidence>
<proteinExistence type="predicted"/>
<feature type="transmembrane region" description="Helical" evidence="1">
    <location>
        <begin position="84"/>
        <end position="107"/>
    </location>
</feature>
<organism evidence="2 3">
    <name type="scientific">Salix suchowensis</name>
    <dbReference type="NCBI Taxonomy" id="1278906"/>
    <lineage>
        <taxon>Eukaryota</taxon>
        <taxon>Viridiplantae</taxon>
        <taxon>Streptophyta</taxon>
        <taxon>Embryophyta</taxon>
        <taxon>Tracheophyta</taxon>
        <taxon>Spermatophyta</taxon>
        <taxon>Magnoliopsida</taxon>
        <taxon>eudicotyledons</taxon>
        <taxon>Gunneridae</taxon>
        <taxon>Pentapetalae</taxon>
        <taxon>rosids</taxon>
        <taxon>fabids</taxon>
        <taxon>Malpighiales</taxon>
        <taxon>Salicaceae</taxon>
        <taxon>Saliceae</taxon>
        <taxon>Salix</taxon>
    </lineage>
</organism>
<evidence type="ECO:0000313" key="3">
    <source>
        <dbReference type="Proteomes" id="UP001141253"/>
    </source>
</evidence>
<accession>A0ABQ9CLG3</accession>
<keyword evidence="3" id="KW-1185">Reference proteome</keyword>
<dbReference type="EMBL" id="JAPFFI010000003">
    <property type="protein sequence ID" value="KAJ6399190.1"/>
    <property type="molecule type" value="Genomic_DNA"/>
</dbReference>
<gene>
    <name evidence="2" type="ORF">OIU77_019858</name>
</gene>
<comment type="caution">
    <text evidence="2">The sequence shown here is derived from an EMBL/GenBank/DDBJ whole genome shotgun (WGS) entry which is preliminary data.</text>
</comment>
<reference evidence="2" key="1">
    <citation type="submission" date="2022-10" db="EMBL/GenBank/DDBJ databases">
        <authorList>
            <person name="Hyden B.L."/>
            <person name="Feng K."/>
            <person name="Yates T."/>
            <person name="Jawdy S."/>
            <person name="Smart L.B."/>
            <person name="Muchero W."/>
        </authorList>
    </citation>
    <scope>NUCLEOTIDE SEQUENCE</scope>
    <source>
        <tissue evidence="2">Shoot tip</tissue>
    </source>
</reference>
<keyword evidence="1" id="KW-0472">Membrane</keyword>
<reference evidence="2" key="2">
    <citation type="journal article" date="2023" name="Int. J. Mol. Sci.">
        <title>De Novo Assembly and Annotation of 11 Diverse Shrub Willow (Salix) Genomes Reveals Novel Gene Organization in Sex-Linked Regions.</title>
        <authorList>
            <person name="Hyden B."/>
            <person name="Feng K."/>
            <person name="Yates T.B."/>
            <person name="Jawdy S."/>
            <person name="Cereghino C."/>
            <person name="Smart L.B."/>
            <person name="Muchero W."/>
        </authorList>
    </citation>
    <scope>NUCLEOTIDE SEQUENCE</scope>
    <source>
        <tissue evidence="2">Shoot tip</tissue>
    </source>
</reference>
<dbReference type="Proteomes" id="UP001141253">
    <property type="component" value="Chromosome 5"/>
</dbReference>
<sequence>MHKRHGHEHYLDCSSFHWVESLSNQRRHSHKHNPKQLAAMSATHLGLAIHQLAPGDTGDVVDVGVTIGVMVAAGGVESGSEFGFIMGVDVVGVVGVMVGTVVIGVVMSLRLPEIEFRCSAACFAPWSARLLSPFANLTVTLDPGFKIIKSKACVM</sequence>
<evidence type="ECO:0000313" key="2">
    <source>
        <dbReference type="EMBL" id="KAJ6399190.1"/>
    </source>
</evidence>
<protein>
    <submittedName>
        <fullName evidence="2">Uncharacterized protein</fullName>
    </submittedName>
</protein>
<name>A0ABQ9CLG3_9ROSI</name>